<name>A0A645JCJ9_9ZZZZ</name>
<dbReference type="EMBL" id="VSSQ01138071">
    <property type="protein sequence ID" value="MPN61445.1"/>
    <property type="molecule type" value="Genomic_DNA"/>
</dbReference>
<gene>
    <name evidence="1" type="ORF">SDC9_209182</name>
</gene>
<organism evidence="1">
    <name type="scientific">bioreactor metagenome</name>
    <dbReference type="NCBI Taxonomy" id="1076179"/>
    <lineage>
        <taxon>unclassified sequences</taxon>
        <taxon>metagenomes</taxon>
        <taxon>ecological metagenomes</taxon>
    </lineage>
</organism>
<reference evidence="1" key="1">
    <citation type="submission" date="2019-08" db="EMBL/GenBank/DDBJ databases">
        <authorList>
            <person name="Kucharzyk K."/>
            <person name="Murdoch R.W."/>
            <person name="Higgins S."/>
            <person name="Loffler F."/>
        </authorList>
    </citation>
    <scope>NUCLEOTIDE SEQUENCE</scope>
</reference>
<protein>
    <submittedName>
        <fullName evidence="1">Uncharacterized protein</fullName>
    </submittedName>
</protein>
<dbReference type="AlphaFoldDB" id="A0A645JCJ9"/>
<comment type="caution">
    <text evidence="1">The sequence shown here is derived from an EMBL/GenBank/DDBJ whole genome shotgun (WGS) entry which is preliminary data.</text>
</comment>
<accession>A0A645JCJ9</accession>
<evidence type="ECO:0000313" key="1">
    <source>
        <dbReference type="EMBL" id="MPN61445.1"/>
    </source>
</evidence>
<sequence length="63" mass="7052">MLAAAVPHFASGADNDELFHSDLSFSGTFYASIVKLRPDDFLFSEIRIGPKPRDIRFIGPRKL</sequence>
<proteinExistence type="predicted"/>